<gene>
    <name evidence="2" type="ORF">S01H4_30584</name>
</gene>
<name>X1B1A3_9ZZZZ</name>
<accession>X1B1A3</accession>
<reference evidence="2" key="1">
    <citation type="journal article" date="2014" name="Front. Microbiol.">
        <title>High frequency of phylogenetically diverse reductive dehalogenase-homologous genes in deep subseafloor sedimentary metagenomes.</title>
        <authorList>
            <person name="Kawai M."/>
            <person name="Futagami T."/>
            <person name="Toyoda A."/>
            <person name="Takaki Y."/>
            <person name="Nishi S."/>
            <person name="Hori S."/>
            <person name="Arai W."/>
            <person name="Tsubouchi T."/>
            <person name="Morono Y."/>
            <person name="Uchiyama I."/>
            <person name="Ito T."/>
            <person name="Fujiyama A."/>
            <person name="Inagaki F."/>
            <person name="Takami H."/>
        </authorList>
    </citation>
    <scope>NUCLEOTIDE SEQUENCE</scope>
    <source>
        <strain evidence="2">Expedition CK06-06</strain>
    </source>
</reference>
<sequence>MARNQKADIEKLVWPKDGQKFQWLDRLETILSVATKAGVAYAGFNAFKHPMGALYGVLGLRLAESPGALPSNLVGVAMLAHIGITNMQVKGGEYTPSRSSSDAFRAQMTGGTPPDDSNPWLQYRSGAGGG</sequence>
<dbReference type="EMBL" id="BART01015801">
    <property type="protein sequence ID" value="GAG75127.1"/>
    <property type="molecule type" value="Genomic_DNA"/>
</dbReference>
<evidence type="ECO:0000313" key="2">
    <source>
        <dbReference type="EMBL" id="GAG75127.1"/>
    </source>
</evidence>
<proteinExistence type="predicted"/>
<comment type="caution">
    <text evidence="2">The sequence shown here is derived from an EMBL/GenBank/DDBJ whole genome shotgun (WGS) entry which is preliminary data.</text>
</comment>
<protein>
    <submittedName>
        <fullName evidence="2">Uncharacterized protein</fullName>
    </submittedName>
</protein>
<organism evidence="2">
    <name type="scientific">marine sediment metagenome</name>
    <dbReference type="NCBI Taxonomy" id="412755"/>
    <lineage>
        <taxon>unclassified sequences</taxon>
        <taxon>metagenomes</taxon>
        <taxon>ecological metagenomes</taxon>
    </lineage>
</organism>
<feature type="region of interest" description="Disordered" evidence="1">
    <location>
        <begin position="93"/>
        <end position="130"/>
    </location>
</feature>
<dbReference type="AlphaFoldDB" id="X1B1A3"/>
<evidence type="ECO:0000256" key="1">
    <source>
        <dbReference type="SAM" id="MobiDB-lite"/>
    </source>
</evidence>